<dbReference type="GO" id="GO:0008168">
    <property type="term" value="F:methyltransferase activity"/>
    <property type="evidence" value="ECO:0007669"/>
    <property type="project" value="UniProtKB-KW"/>
</dbReference>
<evidence type="ECO:0000313" key="5">
    <source>
        <dbReference type="EMBL" id="KAB7515779.1"/>
    </source>
</evidence>
<evidence type="ECO:0000256" key="2">
    <source>
        <dbReference type="ARBA" id="ARBA00022679"/>
    </source>
</evidence>
<protein>
    <submittedName>
        <fullName evidence="5">Methyltransferase domain-containing protein</fullName>
    </submittedName>
</protein>
<dbReference type="InterPro" id="IPR029063">
    <property type="entry name" value="SAM-dependent_MTases_sf"/>
</dbReference>
<dbReference type="EMBL" id="QKKZ01000001">
    <property type="protein sequence ID" value="KAB7515779.1"/>
    <property type="molecule type" value="Genomic_DNA"/>
</dbReference>
<evidence type="ECO:0000313" key="7">
    <source>
        <dbReference type="EMBL" id="KAB7519865.1"/>
    </source>
</evidence>
<organism evidence="5 10">
    <name type="scientific">Halosegnis rubeus</name>
    <dbReference type="NCBI Taxonomy" id="2212850"/>
    <lineage>
        <taxon>Archaea</taxon>
        <taxon>Methanobacteriati</taxon>
        <taxon>Methanobacteriota</taxon>
        <taxon>Stenosarchaea group</taxon>
        <taxon>Halobacteria</taxon>
        <taxon>Halobacteriales</taxon>
        <taxon>Natronomonadaceae</taxon>
        <taxon>Halosegnis</taxon>
    </lineage>
</organism>
<dbReference type="Proteomes" id="UP000326207">
    <property type="component" value="Unassembled WGS sequence"/>
</dbReference>
<dbReference type="Proteomes" id="UP000326865">
    <property type="component" value="Unassembled WGS sequence"/>
</dbReference>
<evidence type="ECO:0000313" key="9">
    <source>
        <dbReference type="Proteomes" id="UP000326302"/>
    </source>
</evidence>
<dbReference type="CDD" id="cd02440">
    <property type="entry name" value="AdoMet_MTases"/>
    <property type="match status" value="1"/>
</dbReference>
<name>A0A5N5UBP6_9EURY</name>
<comment type="caution">
    <text evidence="5">The sequence shown here is derived from an EMBL/GenBank/DDBJ whole genome shotgun (WGS) entry which is preliminary data.</text>
</comment>
<dbReference type="RefSeq" id="WP_152119889.1">
    <property type="nucleotide sequence ID" value="NZ_QJOW01000002.1"/>
</dbReference>
<keyword evidence="10" id="KW-1185">Reference proteome</keyword>
<keyword evidence="1 5" id="KW-0489">Methyltransferase</keyword>
<dbReference type="SUPFAM" id="SSF53335">
    <property type="entry name" value="S-adenosyl-L-methionine-dependent methyltransferases"/>
    <property type="match status" value="1"/>
</dbReference>
<dbReference type="Pfam" id="PF13649">
    <property type="entry name" value="Methyltransf_25"/>
    <property type="match status" value="1"/>
</dbReference>
<dbReference type="InterPro" id="IPR041698">
    <property type="entry name" value="Methyltransf_25"/>
</dbReference>
<dbReference type="OrthoDB" id="56895at2157"/>
<keyword evidence="3" id="KW-0949">S-adenosyl-L-methionine</keyword>
<evidence type="ECO:0000256" key="1">
    <source>
        <dbReference type="ARBA" id="ARBA00022603"/>
    </source>
</evidence>
<dbReference type="PANTHER" id="PTHR43464">
    <property type="entry name" value="METHYLTRANSFERASE"/>
    <property type="match status" value="1"/>
</dbReference>
<feature type="domain" description="Methyltransferase" evidence="4">
    <location>
        <begin position="63"/>
        <end position="147"/>
    </location>
</feature>
<accession>A0A5N5UQU6</accession>
<dbReference type="EMBL" id="QMDY01000001">
    <property type="protein sequence ID" value="KAB7519865.1"/>
    <property type="molecule type" value="Genomic_DNA"/>
</dbReference>
<evidence type="ECO:0000313" key="6">
    <source>
        <dbReference type="EMBL" id="KAB7517007.1"/>
    </source>
</evidence>
<dbReference type="AlphaFoldDB" id="A0A5N5UBP6"/>
<accession>A0A5N5UED2</accession>
<proteinExistence type="predicted"/>
<reference evidence="8 9" key="1">
    <citation type="submission" date="2019-10" db="EMBL/GenBank/DDBJ databases">
        <title>Unraveling microbial dark matter from salterns through culturing: the case of the genus Halosegnis.</title>
        <authorList>
            <person name="Duran-Viseras A."/>
            <person name="Andrei A.-S."/>
            <person name="Vera-Gargallo B."/>
            <person name="Ghai R."/>
            <person name="Sanchez-Porro C."/>
            <person name="Ventosa A."/>
        </authorList>
    </citation>
    <scope>NUCLEOTIDE SEQUENCE [LARGE SCALE GENOMIC DNA]</scope>
    <source>
        <strain evidence="6 9">F17-44</strain>
        <strain evidence="5 10">F18-79</strain>
        <strain evidence="7 8">F19-13</strain>
    </source>
</reference>
<dbReference type="Gene3D" id="3.40.50.150">
    <property type="entry name" value="Vaccinia Virus protein VP39"/>
    <property type="match status" value="1"/>
</dbReference>
<evidence type="ECO:0000256" key="3">
    <source>
        <dbReference type="ARBA" id="ARBA00022691"/>
    </source>
</evidence>
<keyword evidence="2 5" id="KW-0808">Transferase</keyword>
<evidence type="ECO:0000313" key="8">
    <source>
        <dbReference type="Proteomes" id="UP000326207"/>
    </source>
</evidence>
<sequence>MDPEHDAYGQLLRDHVDGEAGREILERDDGLVSVAPPAERYFAVREEWSPREQTAIERAEGRVLDVGCGAGRVALALDTEVVGIDVSPGALGVSRDRGVDARELDVTDAAQLEGEFDTVVMFGNTFGLVGTGERAPRVLDALARVTTDDARILADTRDPHATDDAVHREYHDLNRRRGRLPGALRVRSRYETTATPWFDLLTVSPDEMREVLGPSPWDLHEVVARDEGGGYVAELRKS</sequence>
<evidence type="ECO:0000313" key="10">
    <source>
        <dbReference type="Proteomes" id="UP000326865"/>
    </source>
</evidence>
<dbReference type="PANTHER" id="PTHR43464:SF19">
    <property type="entry name" value="UBIQUINONE BIOSYNTHESIS O-METHYLTRANSFERASE, MITOCHONDRIAL"/>
    <property type="match status" value="1"/>
</dbReference>
<accession>A0A5N5UBP6</accession>
<evidence type="ECO:0000259" key="4">
    <source>
        <dbReference type="Pfam" id="PF13649"/>
    </source>
</evidence>
<gene>
    <name evidence="5" type="ORF">DM867_01135</name>
    <name evidence="6" type="ORF">DMP03_06510</name>
    <name evidence="7" type="ORF">DP108_01020</name>
</gene>
<dbReference type="Proteomes" id="UP000326302">
    <property type="component" value="Unassembled WGS sequence"/>
</dbReference>
<dbReference type="GO" id="GO:0032259">
    <property type="term" value="P:methylation"/>
    <property type="evidence" value="ECO:0007669"/>
    <property type="project" value="UniProtKB-KW"/>
</dbReference>
<dbReference type="EMBL" id="QJOW01000002">
    <property type="protein sequence ID" value="KAB7517007.1"/>
    <property type="molecule type" value="Genomic_DNA"/>
</dbReference>